<dbReference type="AlphaFoldDB" id="A0A9P3GMB7"/>
<organism evidence="2 3">
    <name type="scientific">Phanerochaete sordida</name>
    <dbReference type="NCBI Taxonomy" id="48140"/>
    <lineage>
        <taxon>Eukaryota</taxon>
        <taxon>Fungi</taxon>
        <taxon>Dikarya</taxon>
        <taxon>Basidiomycota</taxon>
        <taxon>Agaricomycotina</taxon>
        <taxon>Agaricomycetes</taxon>
        <taxon>Polyporales</taxon>
        <taxon>Phanerochaetaceae</taxon>
        <taxon>Phanerochaete</taxon>
    </lineage>
</organism>
<dbReference type="EMBL" id="BPQB01000075">
    <property type="protein sequence ID" value="GJE97641.1"/>
    <property type="molecule type" value="Genomic_DNA"/>
</dbReference>
<name>A0A9P3GMB7_9APHY</name>
<protein>
    <submittedName>
        <fullName evidence="2">Uncharacterized protein</fullName>
    </submittedName>
</protein>
<dbReference type="Proteomes" id="UP000703269">
    <property type="component" value="Unassembled WGS sequence"/>
</dbReference>
<gene>
    <name evidence="2" type="ORF">PsYK624_138620</name>
</gene>
<feature type="compositionally biased region" description="Low complexity" evidence="1">
    <location>
        <begin position="20"/>
        <end position="52"/>
    </location>
</feature>
<reference evidence="2 3" key="1">
    <citation type="submission" date="2021-08" db="EMBL/GenBank/DDBJ databases">
        <title>Draft Genome Sequence of Phanerochaete sordida strain YK-624.</title>
        <authorList>
            <person name="Mori T."/>
            <person name="Dohra H."/>
            <person name="Suzuki T."/>
            <person name="Kawagishi H."/>
            <person name="Hirai H."/>
        </authorList>
    </citation>
    <scope>NUCLEOTIDE SEQUENCE [LARGE SCALE GENOMIC DNA]</scope>
    <source>
        <strain evidence="2 3">YK-624</strain>
    </source>
</reference>
<sequence length="146" mass="15282">MSYLNIPEPQIYAPAPAHPPAGFHGPGQQFSPHQGTYSYSPSPTPSPSSYMTPYPPSPMPPSPVPPSPMPSDTAPLYPNDAEFGSYSTGPLATTFSPGSTQSRAIHTLPTATPGHGHRPTQPSAAHANGPHSRPADSHQCSCCIIM</sequence>
<evidence type="ECO:0000313" key="3">
    <source>
        <dbReference type="Proteomes" id="UP000703269"/>
    </source>
</evidence>
<feature type="compositionally biased region" description="Polar residues" evidence="1">
    <location>
        <begin position="85"/>
        <end position="104"/>
    </location>
</feature>
<evidence type="ECO:0000313" key="2">
    <source>
        <dbReference type="EMBL" id="GJE97641.1"/>
    </source>
</evidence>
<keyword evidence="3" id="KW-1185">Reference proteome</keyword>
<evidence type="ECO:0000256" key="1">
    <source>
        <dbReference type="SAM" id="MobiDB-lite"/>
    </source>
</evidence>
<accession>A0A9P3GMB7</accession>
<proteinExistence type="predicted"/>
<dbReference type="PRINTS" id="PR01217">
    <property type="entry name" value="PRICHEXTENSN"/>
</dbReference>
<feature type="region of interest" description="Disordered" evidence="1">
    <location>
        <begin position="1"/>
        <end position="136"/>
    </location>
</feature>
<feature type="compositionally biased region" description="Pro residues" evidence="1">
    <location>
        <begin position="53"/>
        <end position="69"/>
    </location>
</feature>
<comment type="caution">
    <text evidence="2">The sequence shown here is derived from an EMBL/GenBank/DDBJ whole genome shotgun (WGS) entry which is preliminary data.</text>
</comment>